<name>A0AAF0TZI5_SOLVR</name>
<evidence type="ECO:0000313" key="2">
    <source>
        <dbReference type="Proteomes" id="UP001234989"/>
    </source>
</evidence>
<accession>A0AAF0TZI5</accession>
<keyword evidence="2" id="KW-1185">Reference proteome</keyword>
<dbReference type="AlphaFoldDB" id="A0AAF0TZI5"/>
<reference evidence="1" key="1">
    <citation type="submission" date="2023-08" db="EMBL/GenBank/DDBJ databases">
        <title>A de novo genome assembly of Solanum verrucosum Schlechtendal, a Mexican diploid species geographically isolated from the other diploid A-genome species in potato relatives.</title>
        <authorList>
            <person name="Hosaka K."/>
        </authorList>
    </citation>
    <scope>NUCLEOTIDE SEQUENCE</scope>
    <source>
        <tissue evidence="1">Young leaves</tissue>
    </source>
</reference>
<dbReference type="EMBL" id="CP133617">
    <property type="protein sequence ID" value="WMV32423.1"/>
    <property type="molecule type" value="Genomic_DNA"/>
</dbReference>
<gene>
    <name evidence="1" type="ORF">MTR67_025808</name>
</gene>
<evidence type="ECO:0000313" key="1">
    <source>
        <dbReference type="EMBL" id="WMV32423.1"/>
    </source>
</evidence>
<sequence length="92" mass="10725">MAMVQILEGGWNVPWSVTLEVNSINYLRRSLSARVQHTFREGNTLADYFANLVFDFAGDYHFSHFQDIPMEGRRILNLDKGGTPHIRRRQMN</sequence>
<evidence type="ECO:0008006" key="3">
    <source>
        <dbReference type="Google" id="ProtNLM"/>
    </source>
</evidence>
<protein>
    <recommendedName>
        <fullName evidence="3">RNase H type-1 domain-containing protein</fullName>
    </recommendedName>
</protein>
<organism evidence="1 2">
    <name type="scientific">Solanum verrucosum</name>
    <dbReference type="NCBI Taxonomy" id="315347"/>
    <lineage>
        <taxon>Eukaryota</taxon>
        <taxon>Viridiplantae</taxon>
        <taxon>Streptophyta</taxon>
        <taxon>Embryophyta</taxon>
        <taxon>Tracheophyta</taxon>
        <taxon>Spermatophyta</taxon>
        <taxon>Magnoliopsida</taxon>
        <taxon>eudicotyledons</taxon>
        <taxon>Gunneridae</taxon>
        <taxon>Pentapetalae</taxon>
        <taxon>asterids</taxon>
        <taxon>lamiids</taxon>
        <taxon>Solanales</taxon>
        <taxon>Solanaceae</taxon>
        <taxon>Solanoideae</taxon>
        <taxon>Solaneae</taxon>
        <taxon>Solanum</taxon>
    </lineage>
</organism>
<dbReference type="Proteomes" id="UP001234989">
    <property type="component" value="Chromosome 6"/>
</dbReference>
<proteinExistence type="predicted"/>